<dbReference type="PANTHER" id="PTHR47554">
    <property type="entry name" value="SORTING NEXIN MVP1"/>
    <property type="match status" value="1"/>
</dbReference>
<dbReference type="RefSeq" id="XP_031854459.1">
    <property type="nucleotide sequence ID" value="XM_031998568.1"/>
</dbReference>
<evidence type="ECO:0000256" key="3">
    <source>
        <dbReference type="ARBA" id="ARBA00010883"/>
    </source>
</evidence>
<gene>
    <name evidence="10" type="ORF">SAPINGB_P003853</name>
</gene>
<evidence type="ECO:0000256" key="8">
    <source>
        <dbReference type="ARBA" id="ARBA00023136"/>
    </source>
</evidence>
<reference evidence="10 11" key="1">
    <citation type="submission" date="2019-09" db="EMBL/GenBank/DDBJ databases">
        <authorList>
            <person name="Brejova B."/>
        </authorList>
    </citation>
    <scope>NUCLEOTIDE SEQUENCE [LARGE SCALE GENOMIC DNA]</scope>
</reference>
<sequence length="617" mass="69528">MSSLFGDDISHHSADLFGSGTITSQDHNDPWSSNSTGLPFSVPTLLQGAPIPDIYNSSFNDLLKENSPNGSEQLKDEVPVFALEKFFDRLEFPIPVRKKIYSLINIEVNPIASNALIDRGTCNVAFALAAFVQKGTSEDNLSLNLVDFSRNSLPGLSFSNGHDQTLNVQTGIPDNNLHKNAPQQSQVWQSNINPSNYNPLSKNTISVSLVSKREGAFFFRHVNYIVEGFVPSSLLASINPTTSTSNSESLSSAQSSGFSSLSTSKFKVVRRYSDFYWLLESLQKKYPFRLLPILPPKRLSVDGRYLSSDDQFLERRRKGLQRFINLLMKHPLLKNEKLVAIFLSVETELSVWKSSGSTLELHEEYHNRIISPDFVNLWDEHIRMEHWRDVKHAAEAARDTLTQFCVLADRIARRNNAMAIDYNKISGVLSAFNQTIPLLYKGSDQSTAGDLPVITETVKNVSNYLTTSSDLLLEESNSLDSGLLEDVKVLRDTVVSVLEIFIRYERIGGNAIPQLERRIQHNEARLNGSVGNDVRASERDKILKMIESDKRAIDYQKNRSWLIRQTITEELDLHQRTQYLIAKLLSDWSNSAVKFAESQSDNWTALTHDIVTELPLS</sequence>
<accession>A0A5E8BRK6</accession>
<dbReference type="InterPro" id="IPR001683">
    <property type="entry name" value="PX_dom"/>
</dbReference>
<dbReference type="AlphaFoldDB" id="A0A5E8BRK6"/>
<evidence type="ECO:0000256" key="4">
    <source>
        <dbReference type="ARBA" id="ARBA00014268"/>
    </source>
</evidence>
<feature type="domain" description="PX" evidence="9">
    <location>
        <begin position="202"/>
        <end position="349"/>
    </location>
</feature>
<dbReference type="Pfam" id="PF19566">
    <property type="entry name" value="Snx8_BAR_dom"/>
    <property type="match status" value="1"/>
</dbReference>
<dbReference type="OrthoDB" id="10064318at2759"/>
<keyword evidence="11" id="KW-1185">Reference proteome</keyword>
<dbReference type="EMBL" id="CABVLU010000003">
    <property type="protein sequence ID" value="VVT53993.1"/>
    <property type="molecule type" value="Genomic_DNA"/>
</dbReference>
<dbReference type="PANTHER" id="PTHR47554:SF1">
    <property type="entry name" value="SORTING NEXIN MVP1"/>
    <property type="match status" value="1"/>
</dbReference>
<dbReference type="GO" id="GO:0042147">
    <property type="term" value="P:retrograde transport, endosome to Golgi"/>
    <property type="evidence" value="ECO:0007669"/>
    <property type="project" value="InterPro"/>
</dbReference>
<keyword evidence="6" id="KW-0963">Cytoplasm</keyword>
<dbReference type="GO" id="GO:0006623">
    <property type="term" value="P:protein targeting to vacuole"/>
    <property type="evidence" value="ECO:0007669"/>
    <property type="project" value="TreeGrafter"/>
</dbReference>
<evidence type="ECO:0000259" key="9">
    <source>
        <dbReference type="PROSITE" id="PS50195"/>
    </source>
</evidence>
<dbReference type="PROSITE" id="PS50195">
    <property type="entry name" value="PX"/>
    <property type="match status" value="1"/>
</dbReference>
<dbReference type="GO" id="GO:0005768">
    <property type="term" value="C:endosome"/>
    <property type="evidence" value="ECO:0007669"/>
    <property type="project" value="TreeGrafter"/>
</dbReference>
<dbReference type="InterPro" id="IPR045734">
    <property type="entry name" value="Snx8_BAR_dom"/>
</dbReference>
<name>A0A5E8BRK6_9ASCO</name>
<proteinExistence type="inferred from homology"/>
<dbReference type="SMART" id="SM00312">
    <property type="entry name" value="PX"/>
    <property type="match status" value="1"/>
</dbReference>
<evidence type="ECO:0000256" key="5">
    <source>
        <dbReference type="ARBA" id="ARBA00022448"/>
    </source>
</evidence>
<evidence type="ECO:0000313" key="10">
    <source>
        <dbReference type="EMBL" id="VVT53993.1"/>
    </source>
</evidence>
<comment type="similarity">
    <text evidence="3">Belongs to the sorting nexin family.</text>
</comment>
<dbReference type="GO" id="GO:0016020">
    <property type="term" value="C:membrane"/>
    <property type="evidence" value="ECO:0007669"/>
    <property type="project" value="UniProtKB-SubCell"/>
</dbReference>
<keyword evidence="8" id="KW-0472">Membrane</keyword>
<evidence type="ECO:0000256" key="2">
    <source>
        <dbReference type="ARBA" id="ARBA00004496"/>
    </source>
</evidence>
<dbReference type="Gene3D" id="3.30.1520.10">
    <property type="entry name" value="Phox-like domain"/>
    <property type="match status" value="1"/>
</dbReference>
<protein>
    <recommendedName>
        <fullName evidence="4">Sorting nexin MVP1</fullName>
    </recommendedName>
</protein>
<dbReference type="Proteomes" id="UP000398389">
    <property type="component" value="Unassembled WGS sequence"/>
</dbReference>
<dbReference type="SUPFAM" id="SSF64268">
    <property type="entry name" value="PX domain"/>
    <property type="match status" value="1"/>
</dbReference>
<organism evidence="10 11">
    <name type="scientific">Magnusiomyces paraingens</name>
    <dbReference type="NCBI Taxonomy" id="2606893"/>
    <lineage>
        <taxon>Eukaryota</taxon>
        <taxon>Fungi</taxon>
        <taxon>Dikarya</taxon>
        <taxon>Ascomycota</taxon>
        <taxon>Saccharomycotina</taxon>
        <taxon>Dipodascomycetes</taxon>
        <taxon>Dipodascales</taxon>
        <taxon>Dipodascaceae</taxon>
        <taxon>Magnusiomyces</taxon>
    </lineage>
</organism>
<evidence type="ECO:0000256" key="7">
    <source>
        <dbReference type="ARBA" id="ARBA00022927"/>
    </source>
</evidence>
<keyword evidence="5" id="KW-0813">Transport</keyword>
<keyword evidence="7" id="KW-0653">Protein transport</keyword>
<dbReference type="GO" id="GO:0005829">
    <property type="term" value="C:cytosol"/>
    <property type="evidence" value="ECO:0007669"/>
    <property type="project" value="GOC"/>
</dbReference>
<dbReference type="GO" id="GO:0032266">
    <property type="term" value="F:phosphatidylinositol-3-phosphate binding"/>
    <property type="evidence" value="ECO:0007669"/>
    <property type="project" value="TreeGrafter"/>
</dbReference>
<dbReference type="InterPro" id="IPR036871">
    <property type="entry name" value="PX_dom_sf"/>
</dbReference>
<comment type="subcellular location">
    <subcellularLocation>
        <location evidence="2">Cytoplasm</location>
    </subcellularLocation>
    <subcellularLocation>
        <location evidence="1">Membrane</location>
        <topology evidence="1">Peripheral membrane protein</topology>
        <orientation evidence="1">Cytoplasmic side</orientation>
    </subcellularLocation>
</comment>
<evidence type="ECO:0000256" key="6">
    <source>
        <dbReference type="ARBA" id="ARBA00022490"/>
    </source>
</evidence>
<dbReference type="Pfam" id="PF00787">
    <property type="entry name" value="PX"/>
    <property type="match status" value="1"/>
</dbReference>
<dbReference type="GeneID" id="43582668"/>
<evidence type="ECO:0000313" key="11">
    <source>
        <dbReference type="Proteomes" id="UP000398389"/>
    </source>
</evidence>
<evidence type="ECO:0000256" key="1">
    <source>
        <dbReference type="ARBA" id="ARBA00004287"/>
    </source>
</evidence>
<dbReference type="InterPro" id="IPR028662">
    <property type="entry name" value="SNX8/Mvp1"/>
</dbReference>